<dbReference type="RefSeq" id="WP_264713989.1">
    <property type="nucleotide sequence ID" value="NZ_JAPDNT010000007.1"/>
</dbReference>
<feature type="compositionally biased region" description="Basic and acidic residues" evidence="1">
    <location>
        <begin position="104"/>
        <end position="114"/>
    </location>
</feature>
<feature type="compositionally biased region" description="Basic and acidic residues" evidence="1">
    <location>
        <begin position="269"/>
        <end position="302"/>
    </location>
</feature>
<evidence type="ECO:0000259" key="2">
    <source>
        <dbReference type="Pfam" id="PF13699"/>
    </source>
</evidence>
<feature type="region of interest" description="Disordered" evidence="1">
    <location>
        <begin position="1"/>
        <end position="47"/>
    </location>
</feature>
<evidence type="ECO:0000313" key="3">
    <source>
        <dbReference type="EMBL" id="MCW3475294.1"/>
    </source>
</evidence>
<dbReference type="InterPro" id="IPR025295">
    <property type="entry name" value="eCIS_core_dom"/>
</dbReference>
<reference evidence="3" key="1">
    <citation type="submission" date="2022-09" db="EMBL/GenBank/DDBJ databases">
        <title>Rhodovastum sp. nov. RN2-1 isolated from soil in Seongnam, South Korea.</title>
        <authorList>
            <person name="Le N.T."/>
        </authorList>
    </citation>
    <scope>NUCLEOTIDE SEQUENCE</scope>
    <source>
        <strain evidence="3">RN2-1</strain>
    </source>
</reference>
<feature type="compositionally biased region" description="Basic residues" evidence="1">
    <location>
        <begin position="85"/>
        <end position="99"/>
    </location>
</feature>
<dbReference type="Proteomes" id="UP001165679">
    <property type="component" value="Unassembled WGS sequence"/>
</dbReference>
<dbReference type="EMBL" id="JAPDNT010000007">
    <property type="protein sequence ID" value="MCW3475294.1"/>
    <property type="molecule type" value="Genomic_DNA"/>
</dbReference>
<sequence>MALALARGKARPAPAKRAPKRAARPPVQAKLEVGPARDRFEQEADRVADRAMRMPDGAAAPAPAIAPLAIQRALLEYPEETASEKRRHPPVPLPGRHRPAPGPEQREEEARKTEGMLPLQRAVDTCKATVTPDEDPHKNGDCGASLVDHVQKKAADGSGPAPTGVQATVEHARAGGGAPLSPETRANMESRLGRDFGGVRVHTGAPAATAARAVGAKAFTVGRDVFFGAGRYRPDTGGGRQLLAHELVHTIQQGGGSARAQPARLQRKTGAEAKAEVKKPAPEAKAPSEIKKDEEVADDPKVFDPGAPTLGRIEAKKIGKKKGTMEVPTLQLPMVAGDLKGTARHTAKDVQGSPGPEFDPIYKTKPFTFKGRTPRSTSHYAYETWVNGMIAKGAVPKIKALIPEVAGARKKSVVTDENGSRVFYLILARQDPGKADFMLIGTQEELADKARLANRADPSHKLVVPSWDKSGKTGKDTYSDADHIQDLQLGGADAFENMWLWQQDANRTAGSQVSGHINSQLTALIKAASGKTKGSKGNKGSFWKPDRAAMKEPDAAEVRESWQIVFRKVEALEGKFSELHWTRSEIEDGDHLQQLRVLTDDELAAEGLLMTKKYKQGTGPSDVHVFTSPAGGARRRLARVKGGKAGELRYRLADRPNGEIYKGFRLNEKDGIDYTIQDSIKEGRVTGTLTGKAFDKVDAVTFGPALSFDIKQSRNLGFGGYVDKKQIQERLSELAEKRAAAIKGSSPFEVVEAGISADGELYADARVTATKALFPGFDFPASIRGDSLFVDVPLPAQRLDLGTIHVPEASLRLGANSAGVFVEGSAILVIDGLGSGRLTATIGKQGPHVLGSFDFDLAFLKDTRASFDYDYATDAFTLKLEQDIRAGALPGVASGHVSVSISRGAPGGMKDGEAAGGGTDTAAPAAAGGLGVGVSGELKLAGALAGAVVQVSWNPEQGVVIAADNIKLPVDKIPGVQNATVSVHARRDPETGEWHVSGAGGADFQIAAVKGTLEVAVDGAAVTIHGHGDFEKGPAKGAVDIVATNMARDADGTPRPDKPADKFTVSGKGAAEVVFGKVLRGAAGLEVTPDARVIVAGEVSLKPHLEVFRKWGDTKRLAHGATPDFPIWGISIAGFGIGVFAFFDANLDLDAFLGPGILENARAGVKFDLEHPEDAVIDGCGDFTVPAGAGLTLDIGGGLKIEVGPAEGKGRVGLDARLGLEAHGGAHVGIHWSRQEGLSVAATVCGVARPQFEVNANASLTVSVDLWLTSVSKTWGPWKEPLGKFGPELEVGFTAPVKWSEANGLDFDINKIDIQRPEIDVADLMKSAFLALV</sequence>
<comment type="caution">
    <text evidence="3">The sequence shown here is derived from an EMBL/GenBank/DDBJ whole genome shotgun (WGS) entry which is preliminary data.</text>
</comment>
<dbReference type="Pfam" id="PF13699">
    <property type="entry name" value="eCIS_core"/>
    <property type="match status" value="1"/>
</dbReference>
<accession>A0AA42CEH7</accession>
<reference evidence="3" key="2">
    <citation type="submission" date="2022-10" db="EMBL/GenBank/DDBJ databases">
        <authorList>
            <person name="Trinh H.N."/>
        </authorList>
    </citation>
    <scope>NUCLEOTIDE SEQUENCE</scope>
    <source>
        <strain evidence="3">RN2-1</strain>
    </source>
</reference>
<organism evidence="3 4">
    <name type="scientific">Limobrevibacterium gyesilva</name>
    <dbReference type="NCBI Taxonomy" id="2991712"/>
    <lineage>
        <taxon>Bacteria</taxon>
        <taxon>Pseudomonadati</taxon>
        <taxon>Pseudomonadota</taxon>
        <taxon>Alphaproteobacteria</taxon>
        <taxon>Acetobacterales</taxon>
        <taxon>Acetobacteraceae</taxon>
        <taxon>Limobrevibacterium</taxon>
    </lineage>
</organism>
<protein>
    <submittedName>
        <fullName evidence="3">DUF4157 domain-containing protein</fullName>
    </submittedName>
</protein>
<feature type="domain" description="eCIS core" evidence="2">
    <location>
        <begin position="179"/>
        <end position="256"/>
    </location>
</feature>
<gene>
    <name evidence="3" type="ORF">OL599_11995</name>
</gene>
<name>A0AA42CEH7_9PROT</name>
<feature type="region of interest" description="Disordered" evidence="1">
    <location>
        <begin position="254"/>
        <end position="308"/>
    </location>
</feature>
<evidence type="ECO:0000256" key="1">
    <source>
        <dbReference type="SAM" id="MobiDB-lite"/>
    </source>
</evidence>
<keyword evidence="4" id="KW-1185">Reference proteome</keyword>
<feature type="region of interest" description="Disordered" evidence="1">
    <location>
        <begin position="76"/>
        <end position="114"/>
    </location>
</feature>
<feature type="compositionally biased region" description="Basic and acidic residues" evidence="1">
    <location>
        <begin position="35"/>
        <end position="47"/>
    </location>
</feature>
<feature type="compositionally biased region" description="Low complexity" evidence="1">
    <location>
        <begin position="1"/>
        <end position="16"/>
    </location>
</feature>
<proteinExistence type="predicted"/>
<evidence type="ECO:0000313" key="4">
    <source>
        <dbReference type="Proteomes" id="UP001165679"/>
    </source>
</evidence>